<proteinExistence type="predicted"/>
<accession>A0ABV1L650</accession>
<keyword evidence="3" id="KW-1185">Reference proteome</keyword>
<evidence type="ECO:0000313" key="2">
    <source>
        <dbReference type="EMBL" id="MEQ5346827.1"/>
    </source>
</evidence>
<dbReference type="RefSeq" id="WP_160230338.1">
    <property type="nucleotide sequence ID" value="NZ_JBEEWF010000001.1"/>
</dbReference>
<keyword evidence="1" id="KW-0732">Signal</keyword>
<feature type="chain" id="PRO_5047025621" evidence="1">
    <location>
        <begin position="22"/>
        <end position="56"/>
    </location>
</feature>
<comment type="caution">
    <text evidence="2">The sequence shown here is derived from an EMBL/GenBank/DDBJ whole genome shotgun (WGS) entry which is preliminary data.</text>
</comment>
<sequence length="56" mass="6244">MAIIKLSITLLFLFFTSLTNAFTEQCPSTKPDCSVIDGTLIQSNEKQTNFDSKTIK</sequence>
<dbReference type="Proteomes" id="UP001436462">
    <property type="component" value="Unassembled WGS sequence"/>
</dbReference>
<evidence type="ECO:0000313" key="3">
    <source>
        <dbReference type="Proteomes" id="UP001436462"/>
    </source>
</evidence>
<dbReference type="EMBL" id="JBEEWF010000001">
    <property type="protein sequence ID" value="MEQ5346827.1"/>
    <property type="molecule type" value="Genomic_DNA"/>
</dbReference>
<reference evidence="2 3" key="1">
    <citation type="submission" date="2024-04" db="EMBL/GenBank/DDBJ databases">
        <title>Role of Flies in the Dissemination of Carbapenem-Resistant Enterobacteriaceae (CRE): An Epidemiological and Genomic Study in China.</title>
        <authorList>
            <person name="Kaichao C."/>
            <person name="Zhang R."/>
            <person name="Chen S."/>
        </authorList>
    </citation>
    <scope>NUCLEOTIDE SEQUENCE [LARGE SCALE GENOMIC DNA]</scope>
    <source>
        <strain evidence="3">fly-1011</strain>
    </source>
</reference>
<organism evidence="2 3">
    <name type="scientific">Proteus genomosp. 6</name>
    <dbReference type="NCBI Taxonomy" id="1311820"/>
    <lineage>
        <taxon>Bacteria</taxon>
        <taxon>Pseudomonadati</taxon>
        <taxon>Pseudomonadota</taxon>
        <taxon>Gammaproteobacteria</taxon>
        <taxon>Enterobacterales</taxon>
        <taxon>Morganellaceae</taxon>
        <taxon>Proteus</taxon>
    </lineage>
</organism>
<evidence type="ECO:0000256" key="1">
    <source>
        <dbReference type="SAM" id="SignalP"/>
    </source>
</evidence>
<name>A0ABV1L650_9GAMM</name>
<feature type="signal peptide" evidence="1">
    <location>
        <begin position="1"/>
        <end position="21"/>
    </location>
</feature>
<protein>
    <submittedName>
        <fullName evidence="2">Uncharacterized protein</fullName>
    </submittedName>
</protein>
<gene>
    <name evidence="2" type="ORF">ABN253_01395</name>
</gene>